<sequence>MDPSVVSVEPFLSSIFNGSVTLTNSGPHSSLNRERALGRMIAIEAIEDQERVLGCLSEDVERRMIARCHIVDQFDRTSTATSQLKQQQASRCATIALGRQNGDPGPHRTRASVLGRWAATSSRVNPLTNKLAFVYRQHNPRGMGITGTPRLAVHATPTGPASTYASFSSVASSHNSTSCTQENNGRQPPSRAGSGAALLASPLRSHHARTRDIGLLVTPAQKRDWKETCMRGPGRCLATGVVYEEAGLRQPHLARIPVTGSQAQALFGHCERTPRPGGRPMHHRADVRWACSDTRGNLPCIDQAHLGSILQMIRRCCSEAME</sequence>
<dbReference type="Proteomes" id="UP000218811">
    <property type="component" value="Unassembled WGS sequence"/>
</dbReference>
<dbReference type="AlphaFoldDB" id="A0A2H3JD18"/>
<evidence type="ECO:0000313" key="2">
    <source>
        <dbReference type="EMBL" id="PCH36629.1"/>
    </source>
</evidence>
<name>A0A2H3JD18_WOLCO</name>
<protein>
    <submittedName>
        <fullName evidence="2">Uncharacterized protein</fullName>
    </submittedName>
</protein>
<dbReference type="EMBL" id="KB467887">
    <property type="protein sequence ID" value="PCH36629.1"/>
    <property type="molecule type" value="Genomic_DNA"/>
</dbReference>
<reference evidence="2 3" key="1">
    <citation type="journal article" date="2012" name="Science">
        <title>The Paleozoic origin of enzymatic lignin decomposition reconstructed from 31 fungal genomes.</title>
        <authorList>
            <person name="Floudas D."/>
            <person name="Binder M."/>
            <person name="Riley R."/>
            <person name="Barry K."/>
            <person name="Blanchette R.A."/>
            <person name="Henrissat B."/>
            <person name="Martinez A.T."/>
            <person name="Otillar R."/>
            <person name="Spatafora J.W."/>
            <person name="Yadav J.S."/>
            <person name="Aerts A."/>
            <person name="Benoit I."/>
            <person name="Boyd A."/>
            <person name="Carlson A."/>
            <person name="Copeland A."/>
            <person name="Coutinho P.M."/>
            <person name="de Vries R.P."/>
            <person name="Ferreira P."/>
            <person name="Findley K."/>
            <person name="Foster B."/>
            <person name="Gaskell J."/>
            <person name="Glotzer D."/>
            <person name="Gorecki P."/>
            <person name="Heitman J."/>
            <person name="Hesse C."/>
            <person name="Hori C."/>
            <person name="Igarashi K."/>
            <person name="Jurgens J.A."/>
            <person name="Kallen N."/>
            <person name="Kersten P."/>
            <person name="Kohler A."/>
            <person name="Kuees U."/>
            <person name="Kumar T.K.A."/>
            <person name="Kuo A."/>
            <person name="LaButti K."/>
            <person name="Larrondo L.F."/>
            <person name="Lindquist E."/>
            <person name="Ling A."/>
            <person name="Lombard V."/>
            <person name="Lucas S."/>
            <person name="Lundell T."/>
            <person name="Martin R."/>
            <person name="McLaughlin D.J."/>
            <person name="Morgenstern I."/>
            <person name="Morin E."/>
            <person name="Murat C."/>
            <person name="Nagy L.G."/>
            <person name="Nolan M."/>
            <person name="Ohm R.A."/>
            <person name="Patyshakuliyeva A."/>
            <person name="Rokas A."/>
            <person name="Ruiz-Duenas F.J."/>
            <person name="Sabat G."/>
            <person name="Salamov A."/>
            <person name="Samejima M."/>
            <person name="Schmutz J."/>
            <person name="Slot J.C."/>
            <person name="St John F."/>
            <person name="Stenlid J."/>
            <person name="Sun H."/>
            <person name="Sun S."/>
            <person name="Syed K."/>
            <person name="Tsang A."/>
            <person name="Wiebenga A."/>
            <person name="Young D."/>
            <person name="Pisabarro A."/>
            <person name="Eastwood D.C."/>
            <person name="Martin F."/>
            <person name="Cullen D."/>
            <person name="Grigoriev I.V."/>
            <person name="Hibbett D.S."/>
        </authorList>
    </citation>
    <scope>NUCLEOTIDE SEQUENCE [LARGE SCALE GENOMIC DNA]</scope>
    <source>
        <strain evidence="2 3">MD-104</strain>
    </source>
</reference>
<accession>A0A2H3JD18</accession>
<proteinExistence type="predicted"/>
<organism evidence="2 3">
    <name type="scientific">Wolfiporia cocos (strain MD-104)</name>
    <name type="common">Brown rot fungus</name>
    <dbReference type="NCBI Taxonomy" id="742152"/>
    <lineage>
        <taxon>Eukaryota</taxon>
        <taxon>Fungi</taxon>
        <taxon>Dikarya</taxon>
        <taxon>Basidiomycota</taxon>
        <taxon>Agaricomycotina</taxon>
        <taxon>Agaricomycetes</taxon>
        <taxon>Polyporales</taxon>
        <taxon>Phaeolaceae</taxon>
        <taxon>Wolfiporia</taxon>
    </lineage>
</organism>
<keyword evidence="3" id="KW-1185">Reference proteome</keyword>
<evidence type="ECO:0000313" key="3">
    <source>
        <dbReference type="Proteomes" id="UP000218811"/>
    </source>
</evidence>
<feature type="region of interest" description="Disordered" evidence="1">
    <location>
        <begin position="173"/>
        <end position="195"/>
    </location>
</feature>
<evidence type="ECO:0000256" key="1">
    <source>
        <dbReference type="SAM" id="MobiDB-lite"/>
    </source>
</evidence>
<gene>
    <name evidence="2" type="ORF">WOLCODRAFT_146333</name>
</gene>